<dbReference type="AlphaFoldDB" id="A0ABD3NFA4"/>
<evidence type="ECO:0000259" key="5">
    <source>
        <dbReference type="PROSITE" id="PS51722"/>
    </source>
</evidence>
<dbReference type="PANTHER" id="PTHR42908:SF3">
    <property type="entry name" value="ELONGATION FACTOR-LIKE GTPASE 1"/>
    <property type="match status" value="1"/>
</dbReference>
<dbReference type="InterPro" id="IPR014721">
    <property type="entry name" value="Ribsml_uS5_D2-typ_fold_subgr"/>
</dbReference>
<dbReference type="InterPro" id="IPR020568">
    <property type="entry name" value="Ribosomal_Su5_D2-typ_SF"/>
</dbReference>
<accession>A0ABD3NFA4</accession>
<evidence type="ECO:0000313" key="6">
    <source>
        <dbReference type="EMBL" id="KAL3774729.1"/>
    </source>
</evidence>
<evidence type="ECO:0000256" key="2">
    <source>
        <dbReference type="ARBA" id="ARBA00022741"/>
    </source>
</evidence>
<proteinExistence type="predicted"/>
<keyword evidence="3" id="KW-0342">GTP-binding</keyword>
<evidence type="ECO:0000313" key="7">
    <source>
        <dbReference type="Proteomes" id="UP001530315"/>
    </source>
</evidence>
<evidence type="ECO:0000256" key="1">
    <source>
        <dbReference type="ARBA" id="ARBA00004229"/>
    </source>
</evidence>
<gene>
    <name evidence="6" type="ORF">ACHAW5_009555</name>
</gene>
<dbReference type="InterPro" id="IPR000640">
    <property type="entry name" value="EFG_V-like"/>
</dbReference>
<name>A0ABD3NFA4_9STRA</name>
<protein>
    <recommendedName>
        <fullName evidence="5">Tr-type G domain-containing protein</fullName>
    </recommendedName>
</protein>
<dbReference type="Pfam" id="PF00679">
    <property type="entry name" value="EFG_C"/>
    <property type="match status" value="1"/>
</dbReference>
<keyword evidence="7" id="KW-1185">Reference proteome</keyword>
<dbReference type="Gene3D" id="3.30.70.870">
    <property type="entry name" value="Elongation Factor G (Translational Gtpase), domain 3"/>
    <property type="match status" value="1"/>
</dbReference>
<dbReference type="PRINTS" id="PR00315">
    <property type="entry name" value="ELONGATNFCT"/>
</dbReference>
<dbReference type="Gene3D" id="3.30.230.10">
    <property type="match status" value="1"/>
</dbReference>
<comment type="subcellular location">
    <subcellularLocation>
        <location evidence="1">Plastid</location>
        <location evidence="1">Chloroplast</location>
    </subcellularLocation>
</comment>
<dbReference type="Gene3D" id="2.40.30.10">
    <property type="entry name" value="Translation factors"/>
    <property type="match status" value="1"/>
</dbReference>
<keyword evidence="2" id="KW-0547">Nucleotide-binding</keyword>
<dbReference type="SUPFAM" id="SSF54980">
    <property type="entry name" value="EF-G C-terminal domain-like"/>
    <property type="match status" value="2"/>
</dbReference>
<evidence type="ECO:0000256" key="4">
    <source>
        <dbReference type="SAM" id="MobiDB-lite"/>
    </source>
</evidence>
<dbReference type="GO" id="GO:0005525">
    <property type="term" value="F:GTP binding"/>
    <property type="evidence" value="ECO:0007669"/>
    <property type="project" value="UniProtKB-KW"/>
</dbReference>
<dbReference type="PANTHER" id="PTHR42908">
    <property type="entry name" value="TRANSLATION ELONGATION FACTOR-RELATED"/>
    <property type="match status" value="1"/>
</dbReference>
<feature type="region of interest" description="Disordered" evidence="4">
    <location>
        <begin position="72"/>
        <end position="99"/>
    </location>
</feature>
<dbReference type="GO" id="GO:0009507">
    <property type="term" value="C:chloroplast"/>
    <property type="evidence" value="ECO:0007669"/>
    <property type="project" value="UniProtKB-SubCell"/>
</dbReference>
<dbReference type="SUPFAM" id="SSF54211">
    <property type="entry name" value="Ribosomal protein S5 domain 2-like"/>
    <property type="match status" value="1"/>
</dbReference>
<dbReference type="SUPFAM" id="SSF52540">
    <property type="entry name" value="P-loop containing nucleoside triphosphate hydrolases"/>
    <property type="match status" value="1"/>
</dbReference>
<dbReference type="NCBIfam" id="TIGR00231">
    <property type="entry name" value="small_GTP"/>
    <property type="match status" value="1"/>
</dbReference>
<dbReference type="InterPro" id="IPR027417">
    <property type="entry name" value="P-loop_NTPase"/>
</dbReference>
<dbReference type="Pfam" id="PF00009">
    <property type="entry name" value="GTP_EFTU"/>
    <property type="match status" value="1"/>
</dbReference>
<dbReference type="SMART" id="SM00838">
    <property type="entry name" value="EFG_C"/>
    <property type="match status" value="1"/>
</dbReference>
<dbReference type="EMBL" id="JALLAZ020001450">
    <property type="protein sequence ID" value="KAL3774729.1"/>
    <property type="molecule type" value="Genomic_DNA"/>
</dbReference>
<sequence length="1119" mass="120746">MAMLPPPDYTRLVTIIAHVDHGKTTLADNLIESNGIISERLAGTLRYLDSDPEEQRRGITMRASAIGLRHSYVPPRTSRNNIGNGNGRKGKNDDGVNGGGSASRDMVVHLIDSPGHVDFSAEVTSSLLLCDSAILVVDAVEGMCARTHSLVREAYLHRLAPILVINKVDRLCLELGLDTTEAYVRVRELVETVNAACASMLNSAATMTTTTEDGDDDDDDDDYRDAEADAWNFDPFKGNVVFASALHGWGFSVPALARSLFRSGTVPLKPPMMRRHLFGDAKYDPETGRVLKWKQSRSGGGGGSVPMFAEYALGPLWEIYEGVSHAAASAGLKGEPFADVGTDGITRDKRTEHAKIVATTPGMERVVSALQAGSTSPSVISPRPGNDGPLPTSARELQKILSRIGAGSESSVVSAVLRRYRPLSDAILDAVCETGPSPADAASRHRKRALALRMPRSLGGTDEAARTMEEFGKIREAARRCDPGDDVPTVAHVCKFTSTSRAAVTDPDLSQLPSSTNMLMGLARVLSGTLRSEDVDYYAFGPRYDGDGNTPKQRIRCYLLMGSSFIRVDSVPAGHICAIYNLEALQLKTVTICDRRECMPLRGFDFGLQPLVKVNVEPVSASDAETLERGLLKLSLADSSVQVTATAKGERILACLGEIHLEQSILDLKRVYCDNIELRISDPITPFCETTDWFENEDNFDSFLEDKSPPLRQSTIPPYCDEEGLAYANRGRCRTILSGRGAAISIRAVPLPRSVYACLHSKKVVDGSHDDLVTVGKALSGSNDEKSRTASMVLELLLDSLKNIDDSGNALLESSALSKGFAIKAVESATGEVYVPQKEGSKKGETPTAFEGHGEYQTTQQFLRGGLGCISSPSENSTSAADADATALKKWRQDMRGSTLAGFQLAMRAGPLCEEPVRGVAVILEAVEIAVTASNRAIGHYVARDVTGGMVVAALRSGIRCALLTRPARLVEGHLRLTLHSSLAGLGSLHAVLSKRRGKVVTDAMVDGTDLIQVTATIPQAESFGLAPELMKKSSGEVTAPELVFSHWEVLDEDPFWIPTTEEEREDFGQNLQTGDSSTGLDNNALKLIRMVRNRKGLLVDSSKIVVAAEKQRTLSRKK</sequence>
<feature type="domain" description="Tr-type G" evidence="5">
    <location>
        <begin position="8"/>
        <end position="268"/>
    </location>
</feature>
<dbReference type="Gene3D" id="3.40.50.300">
    <property type="entry name" value="P-loop containing nucleotide triphosphate hydrolases"/>
    <property type="match status" value="1"/>
</dbReference>
<dbReference type="Gene3D" id="3.30.70.240">
    <property type="match status" value="1"/>
</dbReference>
<organism evidence="6 7">
    <name type="scientific">Stephanodiscus triporus</name>
    <dbReference type="NCBI Taxonomy" id="2934178"/>
    <lineage>
        <taxon>Eukaryota</taxon>
        <taxon>Sar</taxon>
        <taxon>Stramenopiles</taxon>
        <taxon>Ochrophyta</taxon>
        <taxon>Bacillariophyta</taxon>
        <taxon>Coscinodiscophyceae</taxon>
        <taxon>Thalassiosirophycidae</taxon>
        <taxon>Stephanodiscales</taxon>
        <taxon>Stephanodiscaceae</taxon>
        <taxon>Stephanodiscus</taxon>
    </lineage>
</organism>
<dbReference type="PROSITE" id="PS51722">
    <property type="entry name" value="G_TR_2"/>
    <property type="match status" value="1"/>
</dbReference>
<dbReference type="FunFam" id="3.30.70.870:FF:000002">
    <property type="entry name" value="Translation elongation factor 2"/>
    <property type="match status" value="1"/>
</dbReference>
<dbReference type="SUPFAM" id="SSF50447">
    <property type="entry name" value="Translation proteins"/>
    <property type="match status" value="1"/>
</dbReference>
<reference evidence="6 7" key="1">
    <citation type="submission" date="2024-10" db="EMBL/GenBank/DDBJ databases">
        <title>Updated reference genomes for cyclostephanoid diatoms.</title>
        <authorList>
            <person name="Roberts W.R."/>
            <person name="Alverson A.J."/>
        </authorList>
    </citation>
    <scope>NUCLEOTIDE SEQUENCE [LARGE SCALE GENOMIC DNA]</scope>
    <source>
        <strain evidence="6 7">AJA276-08</strain>
    </source>
</reference>
<dbReference type="InterPro" id="IPR000795">
    <property type="entry name" value="T_Tr_GTP-bd_dom"/>
</dbReference>
<dbReference type="InterPro" id="IPR009000">
    <property type="entry name" value="Transl_B-barrel_sf"/>
</dbReference>
<comment type="caution">
    <text evidence="6">The sequence shown here is derived from an EMBL/GenBank/DDBJ whole genome shotgun (WGS) entry which is preliminary data.</text>
</comment>
<dbReference type="InterPro" id="IPR005225">
    <property type="entry name" value="Small_GTP-bd"/>
</dbReference>
<dbReference type="Proteomes" id="UP001530315">
    <property type="component" value="Unassembled WGS sequence"/>
</dbReference>
<evidence type="ECO:0000256" key="3">
    <source>
        <dbReference type="ARBA" id="ARBA00023134"/>
    </source>
</evidence>
<dbReference type="InterPro" id="IPR035647">
    <property type="entry name" value="EFG_III/V"/>
</dbReference>